<accession>A0A3S0PD55</accession>
<keyword evidence="2" id="KW-0808">Transferase</keyword>
<dbReference type="Gene3D" id="3.40.30.10">
    <property type="entry name" value="Glutaredoxin"/>
    <property type="match status" value="1"/>
</dbReference>
<dbReference type="InterPro" id="IPR004045">
    <property type="entry name" value="Glutathione_S-Trfase_N"/>
</dbReference>
<dbReference type="PANTHER" id="PTHR12289:SF41">
    <property type="entry name" value="FAILED AXON CONNECTIONS-RELATED"/>
    <property type="match status" value="1"/>
</dbReference>
<gene>
    <name evidence="2" type="ORF">EKH79_03715</name>
</gene>
<dbReference type="GO" id="GO:0016740">
    <property type="term" value="F:transferase activity"/>
    <property type="evidence" value="ECO:0007669"/>
    <property type="project" value="UniProtKB-KW"/>
</dbReference>
<dbReference type="PROSITE" id="PS50404">
    <property type="entry name" value="GST_NTER"/>
    <property type="match status" value="1"/>
</dbReference>
<dbReference type="OrthoDB" id="9810080at2"/>
<sequence length="230" mass="26273">MLTLYSYPGLCGVADNNPFGLKVYAFMRLCGLSFTQAHILDTQLAPRGQLPYLTDGDHSVGDSDSIIAYLASRYDIRLDGRLSPEQKTVSLLIRRTLDDLYWCMSYSRWKDEHFWPQFRKIMLSEHPEITESAMEAGHDYNEKRYYFQGIGRYEPDAVYARGIANLEAIANLLGEHTFMFGDAPGSIDAAIYGFVANIYFYDIATPLKAYVLSRDNLVRHCERVHASVQR</sequence>
<dbReference type="SFLD" id="SFLDG01180">
    <property type="entry name" value="SUF1"/>
    <property type="match status" value="1"/>
</dbReference>
<dbReference type="InterPro" id="IPR050931">
    <property type="entry name" value="Mito_Protein_Transport_Metaxin"/>
</dbReference>
<dbReference type="Pfam" id="PF17171">
    <property type="entry name" value="GST_C_6"/>
    <property type="match status" value="1"/>
</dbReference>
<dbReference type="RefSeq" id="WP_126672461.1">
    <property type="nucleotide sequence ID" value="NZ_RYZR01000003.1"/>
</dbReference>
<dbReference type="Gene3D" id="1.20.1050.10">
    <property type="match status" value="1"/>
</dbReference>
<dbReference type="PANTHER" id="PTHR12289">
    <property type="entry name" value="METAXIN RELATED"/>
    <property type="match status" value="1"/>
</dbReference>
<dbReference type="InterPro" id="IPR036282">
    <property type="entry name" value="Glutathione-S-Trfase_C_sf"/>
</dbReference>
<dbReference type="Pfam" id="PF17172">
    <property type="entry name" value="GST_N_4"/>
    <property type="match status" value="1"/>
</dbReference>
<dbReference type="InterPro" id="IPR012336">
    <property type="entry name" value="Thioredoxin-like_fold"/>
</dbReference>
<dbReference type="SUPFAM" id="SSF47616">
    <property type="entry name" value="GST C-terminal domain-like"/>
    <property type="match status" value="1"/>
</dbReference>
<dbReference type="InterPro" id="IPR033468">
    <property type="entry name" value="Metaxin_GST"/>
</dbReference>
<dbReference type="SUPFAM" id="SSF52833">
    <property type="entry name" value="Thioredoxin-like"/>
    <property type="match status" value="1"/>
</dbReference>
<feature type="domain" description="GST N-terminal" evidence="1">
    <location>
        <begin position="1"/>
        <end position="78"/>
    </location>
</feature>
<proteinExistence type="predicted"/>
<evidence type="ECO:0000259" key="1">
    <source>
        <dbReference type="PROSITE" id="PS50404"/>
    </source>
</evidence>
<dbReference type="EMBL" id="RYZR01000003">
    <property type="protein sequence ID" value="RUL65829.1"/>
    <property type="molecule type" value="Genomic_DNA"/>
</dbReference>
<dbReference type="InterPro" id="IPR040079">
    <property type="entry name" value="Glutathione_S-Trfase"/>
</dbReference>
<keyword evidence="3" id="KW-1185">Reference proteome</keyword>
<reference evidence="2 3" key="1">
    <citation type="submission" date="2018-12" db="EMBL/GenBank/DDBJ databases">
        <title>Dyella dinghuensis sp. nov. DHOA06 and Dyella choica sp. nov. 4M-K27, isolated from forest soil.</title>
        <authorList>
            <person name="Qiu L.-H."/>
            <person name="Gao Z.-H."/>
        </authorList>
    </citation>
    <scope>NUCLEOTIDE SEQUENCE [LARGE SCALE GENOMIC DNA]</scope>
    <source>
        <strain evidence="2 3">DHOA06</strain>
    </source>
</reference>
<evidence type="ECO:0000313" key="3">
    <source>
        <dbReference type="Proteomes" id="UP000267077"/>
    </source>
</evidence>
<comment type="caution">
    <text evidence="2">The sequence shown here is derived from an EMBL/GenBank/DDBJ whole genome shotgun (WGS) entry which is preliminary data.</text>
</comment>
<evidence type="ECO:0000313" key="2">
    <source>
        <dbReference type="EMBL" id="RUL65829.1"/>
    </source>
</evidence>
<dbReference type="Proteomes" id="UP000267077">
    <property type="component" value="Unassembled WGS sequence"/>
</dbReference>
<name>A0A3S0PD55_9GAMM</name>
<organism evidence="2 3">
    <name type="scientific">Dyella dinghuensis</name>
    <dbReference type="NCBI Taxonomy" id="1920169"/>
    <lineage>
        <taxon>Bacteria</taxon>
        <taxon>Pseudomonadati</taxon>
        <taxon>Pseudomonadota</taxon>
        <taxon>Gammaproteobacteria</taxon>
        <taxon>Lysobacterales</taxon>
        <taxon>Rhodanobacteraceae</taxon>
        <taxon>Dyella</taxon>
    </lineage>
</organism>
<dbReference type="InterPro" id="IPR036249">
    <property type="entry name" value="Thioredoxin-like_sf"/>
</dbReference>
<protein>
    <submittedName>
        <fullName evidence="2">Glutathione S-transferase family protein</fullName>
    </submittedName>
</protein>
<dbReference type="InterPro" id="IPR026928">
    <property type="entry name" value="FAX/IsoI-like"/>
</dbReference>
<dbReference type="SFLD" id="SFLDS00019">
    <property type="entry name" value="Glutathione_Transferase_(cytos"/>
    <property type="match status" value="1"/>
</dbReference>
<dbReference type="CDD" id="cd03193">
    <property type="entry name" value="GST_C_Metaxin"/>
    <property type="match status" value="1"/>
</dbReference>
<dbReference type="AlphaFoldDB" id="A0A3S0PD55"/>
<dbReference type="SFLD" id="SFLDG01200">
    <property type="entry name" value="SUF1.1"/>
    <property type="match status" value="1"/>
</dbReference>